<evidence type="ECO:0000259" key="6">
    <source>
        <dbReference type="PROSITE" id="PS50072"/>
    </source>
</evidence>
<dbReference type="InterPro" id="IPR029000">
    <property type="entry name" value="Cyclophilin-like_dom_sf"/>
</dbReference>
<dbReference type="Pfam" id="PF00160">
    <property type="entry name" value="Pro_isomerase"/>
    <property type="match status" value="1"/>
</dbReference>
<dbReference type="PRINTS" id="PR00153">
    <property type="entry name" value="CSAPPISMRASE"/>
</dbReference>
<evidence type="ECO:0000313" key="7">
    <source>
        <dbReference type="EMBL" id="EME29023.1"/>
    </source>
</evidence>
<dbReference type="Gene3D" id="2.40.100.10">
    <property type="entry name" value="Cyclophilin-like"/>
    <property type="match status" value="1"/>
</dbReference>
<dbReference type="InterPro" id="IPR032416">
    <property type="entry name" value="Peptidase_M24_C"/>
</dbReference>
<dbReference type="GO" id="GO:0070006">
    <property type="term" value="F:metalloaminopeptidase activity"/>
    <property type="evidence" value="ECO:0007669"/>
    <property type="project" value="InterPro"/>
</dbReference>
<accession>M2XZE4</accession>
<dbReference type="Pfam" id="PF16188">
    <property type="entry name" value="Peptidase_M24_C"/>
    <property type="match status" value="1"/>
</dbReference>
<dbReference type="Pfam" id="PF01321">
    <property type="entry name" value="Creatinase_N"/>
    <property type="match status" value="1"/>
</dbReference>
<dbReference type="Gene3D" id="3.40.350.10">
    <property type="entry name" value="Creatinase/prolidase N-terminal domain"/>
    <property type="match status" value="2"/>
</dbReference>
<sequence length="910" mass="103290">MIQKPIPSLSCQLAFSCLCVKLETSKTLPNVLSVGLARLSRGPFCFRIKNQRVQKSSRQPHKFLCINSAISSQRSVLTPKLILPQLRKLLKELGLQALVVANTDPHLSEYPPAHFNRREFVSGFTGSAGTALVTEKSAILWTDGRYFLLAEKELDENWKLMKVGIAGFPTLEEFLSENLPKQSVVGIDPYSHSVSFVENLSKKLSIKDIYIRLLDTNPVDLLWNVGRPSLPTDSIRIHPLENAGQSCFEKLEDIRVRMQELNVDMLLVSLLDEIAWVLNLRGSDIPHCPVFLAYFLVGFNQNVLYVNREKIPSSVESYLYECNIDIKPYEAILPDLKKFSQDNRKIWYDPLSTNAALGFACQPGGFPQSTPISLMKAVKNDAEIRGMREAHIRDGVALVHFLNWLETEGISNGVSEFEAAEKLLEFRSRHAEFVTESFPTICGSGPNGAIIHYRPMPSDARPLSTKELILLDSGGQYMDGTTDVTRTFHFGTPSEKQRECFTRVLQGHISLDTAIFPKGTLGCLLDSYARRKLWEYGLDYRHGTGHGIGAALNVHEGPHSISPRMGNNVYLRPGMFVSNEPGFYEDGEFGIRIENILLVVEKDTPFRFGDIPFYGFEAFTIVPIQQKMIKIELLEKHEIDWIDRYHSRVWKILNPRVEDANVKEWLWKSTRPILSTSDKSFPEQQFSTSRRSFLGFFCGLLVSSLLPKKKQLQAVEMDNESLFISKQENKRPKIDPKISEPDITSKCFFDLKVENRGMKRVVIGLYGGVAPKTSQLFADLCDCNRSFSYLGSEVFRVIEGMNIQIGRKFSLEEVGDYKTANYDFLEDCCQFRHNMEGLVSMVRTKPSKDLDYRFFISTAPAPYLDDKYVTFGKVMEGMDWVHEIERLNTKKPSNQPILKVKVVACGQQKL</sequence>
<evidence type="ECO:0000256" key="1">
    <source>
        <dbReference type="ARBA" id="ARBA00001936"/>
    </source>
</evidence>
<keyword evidence="5" id="KW-0464">Manganese</keyword>
<dbReference type="PANTHER" id="PTHR43763:SF6">
    <property type="entry name" value="XAA-PRO AMINOPEPTIDASE 1"/>
    <property type="match status" value="1"/>
</dbReference>
<dbReference type="OMA" id="WTDSRYH"/>
<keyword evidence="8" id="KW-1185">Reference proteome</keyword>
<proteinExistence type="inferred from homology"/>
<dbReference type="STRING" id="130081.M2XZE4"/>
<dbReference type="PROSITE" id="PS51257">
    <property type="entry name" value="PROKAR_LIPOPROTEIN"/>
    <property type="match status" value="1"/>
</dbReference>
<dbReference type="eggNOG" id="KOG0880">
    <property type="taxonomic scope" value="Eukaryota"/>
</dbReference>
<dbReference type="EMBL" id="KB454513">
    <property type="protein sequence ID" value="EME29023.1"/>
    <property type="molecule type" value="Genomic_DNA"/>
</dbReference>
<evidence type="ECO:0000256" key="5">
    <source>
        <dbReference type="ARBA" id="ARBA00023211"/>
    </source>
</evidence>
<dbReference type="SUPFAM" id="SSF53092">
    <property type="entry name" value="Creatinase/prolidase N-terminal domain"/>
    <property type="match status" value="1"/>
</dbReference>
<dbReference type="InterPro" id="IPR029149">
    <property type="entry name" value="Creatin/AminoP/Spt16_N"/>
</dbReference>
<dbReference type="SUPFAM" id="SSF50891">
    <property type="entry name" value="Cyclophilin-like"/>
    <property type="match status" value="1"/>
</dbReference>
<dbReference type="GO" id="GO:0046872">
    <property type="term" value="F:metal ion binding"/>
    <property type="evidence" value="ECO:0007669"/>
    <property type="project" value="UniProtKB-KW"/>
</dbReference>
<keyword evidence="3" id="KW-0479">Metal-binding</keyword>
<dbReference type="FunFam" id="3.90.230.10:FF:000007">
    <property type="entry name" value="Xaa-Pro aminopeptidase P"/>
    <property type="match status" value="1"/>
</dbReference>
<dbReference type="GO" id="GO:0005737">
    <property type="term" value="C:cytoplasm"/>
    <property type="evidence" value="ECO:0007669"/>
    <property type="project" value="UniProtKB-ARBA"/>
</dbReference>
<dbReference type="InterPro" id="IPR002130">
    <property type="entry name" value="Cyclophilin-type_PPIase_dom"/>
</dbReference>
<comment type="similarity">
    <text evidence="2">Belongs to the peptidase M24B family.</text>
</comment>
<organism evidence="7 8">
    <name type="scientific">Galdieria sulphuraria</name>
    <name type="common">Red alga</name>
    <dbReference type="NCBI Taxonomy" id="130081"/>
    <lineage>
        <taxon>Eukaryota</taxon>
        <taxon>Rhodophyta</taxon>
        <taxon>Bangiophyceae</taxon>
        <taxon>Galdieriales</taxon>
        <taxon>Galdieriaceae</taxon>
        <taxon>Galdieria</taxon>
    </lineage>
</organism>
<dbReference type="InterPro" id="IPR000994">
    <property type="entry name" value="Pept_M24"/>
</dbReference>
<dbReference type="Gene3D" id="3.90.230.10">
    <property type="entry name" value="Creatinase/methionine aminopeptidase superfamily"/>
    <property type="match status" value="1"/>
</dbReference>
<keyword evidence="4 7" id="KW-0378">Hydrolase</keyword>
<dbReference type="RefSeq" id="XP_005705543.1">
    <property type="nucleotide sequence ID" value="XM_005705486.1"/>
</dbReference>
<dbReference type="EC" id="3.4.13.9" evidence="7"/>
<dbReference type="Pfam" id="PF00557">
    <property type="entry name" value="Peptidase_M24"/>
    <property type="match status" value="1"/>
</dbReference>
<protein>
    <submittedName>
        <fullName evidence="7">X-Pro dipeptidase isoform 1</fullName>
        <ecNumber evidence="7">3.4.13.9</ecNumber>
    </submittedName>
</protein>
<dbReference type="InterPro" id="IPR036005">
    <property type="entry name" value="Creatinase/aminopeptidase-like"/>
</dbReference>
<dbReference type="InterPro" id="IPR000587">
    <property type="entry name" value="Creatinase_N"/>
</dbReference>
<dbReference type="Pfam" id="PF16189">
    <property type="entry name" value="Creatinase_N_2"/>
    <property type="match status" value="1"/>
</dbReference>
<dbReference type="GO" id="GO:0102009">
    <property type="term" value="F:proline dipeptidase activity"/>
    <property type="evidence" value="ECO:0007669"/>
    <property type="project" value="UniProtKB-EC"/>
</dbReference>
<keyword evidence="7" id="KW-0224">Dipeptidase</keyword>
<dbReference type="OrthoDB" id="9995434at2759"/>
<gene>
    <name evidence="7" type="ORF">Gasu_35920</name>
</gene>
<evidence type="ECO:0000256" key="4">
    <source>
        <dbReference type="ARBA" id="ARBA00022801"/>
    </source>
</evidence>
<comment type="cofactor">
    <cofactor evidence="1">
        <name>Mn(2+)</name>
        <dbReference type="ChEBI" id="CHEBI:29035"/>
    </cofactor>
</comment>
<feature type="domain" description="PPIase cyclophilin-type" evidence="6">
    <location>
        <begin position="748"/>
        <end position="907"/>
    </location>
</feature>
<reference evidence="8" key="1">
    <citation type="journal article" date="2013" name="Science">
        <title>Gene transfer from bacteria and archaea facilitated evolution of an extremophilic eukaryote.</title>
        <authorList>
            <person name="Schonknecht G."/>
            <person name="Chen W.H."/>
            <person name="Ternes C.M."/>
            <person name="Barbier G.G."/>
            <person name="Shrestha R.P."/>
            <person name="Stanke M."/>
            <person name="Brautigam A."/>
            <person name="Baker B.J."/>
            <person name="Banfield J.F."/>
            <person name="Garavito R.M."/>
            <person name="Carr K."/>
            <person name="Wilkerson C."/>
            <person name="Rensing S.A."/>
            <person name="Gagneul D."/>
            <person name="Dickenson N.E."/>
            <person name="Oesterhelt C."/>
            <person name="Lercher M.J."/>
            <person name="Weber A.P."/>
        </authorList>
    </citation>
    <scope>NUCLEOTIDE SEQUENCE [LARGE SCALE GENOMIC DNA]</scope>
    <source>
        <strain evidence="8">074W</strain>
    </source>
</reference>
<dbReference type="InterPro" id="IPR033740">
    <property type="entry name" value="Pept_M24B"/>
</dbReference>
<dbReference type="GeneID" id="17087852"/>
<dbReference type="CDD" id="cd01085">
    <property type="entry name" value="APP"/>
    <property type="match status" value="1"/>
</dbReference>
<dbReference type="GO" id="GO:0003755">
    <property type="term" value="F:peptidyl-prolyl cis-trans isomerase activity"/>
    <property type="evidence" value="ECO:0007669"/>
    <property type="project" value="InterPro"/>
</dbReference>
<dbReference type="AlphaFoldDB" id="M2XZE4"/>
<dbReference type="InterPro" id="IPR050422">
    <property type="entry name" value="X-Pro_aminopeptidase_P"/>
</dbReference>
<name>M2XZE4_GALSU</name>
<evidence type="ECO:0000256" key="3">
    <source>
        <dbReference type="ARBA" id="ARBA00022723"/>
    </source>
</evidence>
<dbReference type="eggNOG" id="KOG2413">
    <property type="taxonomic scope" value="Eukaryota"/>
</dbReference>
<dbReference type="SUPFAM" id="SSF55920">
    <property type="entry name" value="Creatinase/aminopeptidase"/>
    <property type="match status" value="1"/>
</dbReference>
<evidence type="ECO:0000313" key="8">
    <source>
        <dbReference type="Proteomes" id="UP000030680"/>
    </source>
</evidence>
<dbReference type="Proteomes" id="UP000030680">
    <property type="component" value="Unassembled WGS sequence"/>
</dbReference>
<dbReference type="PANTHER" id="PTHR43763">
    <property type="entry name" value="XAA-PRO AMINOPEPTIDASE 1"/>
    <property type="match status" value="1"/>
</dbReference>
<keyword evidence="7" id="KW-0645">Protease</keyword>
<dbReference type="Gramene" id="EME29023">
    <property type="protein sequence ID" value="EME29023"/>
    <property type="gene ID" value="Gasu_35920"/>
</dbReference>
<dbReference type="PROSITE" id="PS50072">
    <property type="entry name" value="CSA_PPIASE_2"/>
    <property type="match status" value="1"/>
</dbReference>
<evidence type="ECO:0000256" key="2">
    <source>
        <dbReference type="ARBA" id="ARBA00008766"/>
    </source>
</evidence>
<dbReference type="FunFam" id="3.40.350.10:FF:000003">
    <property type="entry name" value="Xaa-pro aminopeptidase P"/>
    <property type="match status" value="1"/>
</dbReference>